<dbReference type="Gene3D" id="3.90.550.10">
    <property type="entry name" value="Spore Coat Polysaccharide Biosynthesis Protein SpsA, Chain A"/>
    <property type="match status" value="1"/>
</dbReference>
<dbReference type="PANTHER" id="PTHR48261:SF2">
    <property type="entry name" value="ACETYLGLUCOSAMINYLTRANSFERASE"/>
    <property type="match status" value="1"/>
</dbReference>
<keyword evidence="2" id="KW-0808">Transferase</keyword>
<dbReference type="InterPro" id="IPR029044">
    <property type="entry name" value="Nucleotide-diphossugar_trans"/>
</dbReference>
<accession>A0ABR1IE82</accession>
<gene>
    <name evidence="6" type="ORF">QQZ08_002043</name>
</gene>
<evidence type="ECO:0000313" key="7">
    <source>
        <dbReference type="Proteomes" id="UP001498421"/>
    </source>
</evidence>
<name>A0ABR1IE82_9HYPO</name>
<keyword evidence="3" id="KW-0472">Membrane</keyword>
<keyword evidence="7" id="KW-1185">Reference proteome</keyword>
<dbReference type="EMBL" id="JAZAVK010000012">
    <property type="protein sequence ID" value="KAK7431272.1"/>
    <property type="molecule type" value="Genomic_DNA"/>
</dbReference>
<evidence type="ECO:0000313" key="6">
    <source>
        <dbReference type="EMBL" id="KAK7431272.1"/>
    </source>
</evidence>
<proteinExistence type="predicted"/>
<protein>
    <recommendedName>
        <fullName evidence="5">Glycosyl transferase 64 domain-containing protein</fullName>
    </recommendedName>
</protein>
<evidence type="ECO:0000256" key="2">
    <source>
        <dbReference type="ARBA" id="ARBA00022679"/>
    </source>
</evidence>
<evidence type="ECO:0000256" key="1">
    <source>
        <dbReference type="ARBA" id="ARBA00004370"/>
    </source>
</evidence>
<comment type="caution">
    <text evidence="6">The sequence shown here is derived from an EMBL/GenBank/DDBJ whole genome shotgun (WGS) entry which is preliminary data.</text>
</comment>
<sequence>MTMKFRPDPDYRTKAVLLSDDEVHYKPLDMEFAFQTWRKQGQYRLTGPFARCVKKGKLDRWIYHNCKGMDYYSLALTGLVFTHVSYLEYFWSDNALMTKLREYVDEVFNCDDLAFNYMVAMLTCSGPLQVIGKVKAHLGKPKHGISTKPNHWKVRHQCLNDYADMFGYMPLMNTTEHLVRAMVRL</sequence>
<dbReference type="Proteomes" id="UP001498421">
    <property type="component" value="Unassembled WGS sequence"/>
</dbReference>
<evidence type="ECO:0000259" key="5">
    <source>
        <dbReference type="Pfam" id="PF09258"/>
    </source>
</evidence>
<dbReference type="InterPro" id="IPR015338">
    <property type="entry name" value="GT64_dom"/>
</dbReference>
<dbReference type="InterPro" id="IPR004263">
    <property type="entry name" value="Exostosin"/>
</dbReference>
<dbReference type="PANTHER" id="PTHR48261">
    <property type="entry name" value="ACETYLGLUCOSAMINYLTRANSFERASE"/>
    <property type="match status" value="1"/>
</dbReference>
<feature type="domain" description="Glycosyl transferase 64" evidence="5">
    <location>
        <begin position="3"/>
        <end position="175"/>
    </location>
</feature>
<dbReference type="Pfam" id="PF09258">
    <property type="entry name" value="Glyco_transf_64"/>
    <property type="match status" value="1"/>
</dbReference>
<keyword evidence="4" id="KW-1015">Disulfide bond</keyword>
<evidence type="ECO:0000256" key="4">
    <source>
        <dbReference type="ARBA" id="ARBA00023157"/>
    </source>
</evidence>
<organism evidence="6 7">
    <name type="scientific">Neonectria magnoliae</name>
    <dbReference type="NCBI Taxonomy" id="2732573"/>
    <lineage>
        <taxon>Eukaryota</taxon>
        <taxon>Fungi</taxon>
        <taxon>Dikarya</taxon>
        <taxon>Ascomycota</taxon>
        <taxon>Pezizomycotina</taxon>
        <taxon>Sordariomycetes</taxon>
        <taxon>Hypocreomycetidae</taxon>
        <taxon>Hypocreales</taxon>
        <taxon>Nectriaceae</taxon>
        <taxon>Neonectria</taxon>
    </lineage>
</organism>
<reference evidence="6 7" key="1">
    <citation type="journal article" date="2025" name="Microbiol. Resour. Announc.">
        <title>Draft genome sequences for Neonectria magnoliae and Neonectria punicea, canker pathogens of Liriodendron tulipifera and Acer saccharum in West Virginia.</title>
        <authorList>
            <person name="Petronek H.M."/>
            <person name="Kasson M.T."/>
            <person name="Metheny A.M."/>
            <person name="Stauder C.M."/>
            <person name="Lovett B."/>
            <person name="Lynch S.C."/>
            <person name="Garnas J.R."/>
            <person name="Kasson L.R."/>
            <person name="Stajich J.E."/>
        </authorList>
    </citation>
    <scope>NUCLEOTIDE SEQUENCE [LARGE SCALE GENOMIC DNA]</scope>
    <source>
        <strain evidence="6 7">NRRL 64651</strain>
    </source>
</reference>
<comment type="subcellular location">
    <subcellularLocation>
        <location evidence="1">Membrane</location>
    </subcellularLocation>
</comment>
<dbReference type="SUPFAM" id="SSF53448">
    <property type="entry name" value="Nucleotide-diphospho-sugar transferases"/>
    <property type="match status" value="1"/>
</dbReference>
<evidence type="ECO:0000256" key="3">
    <source>
        <dbReference type="ARBA" id="ARBA00023136"/>
    </source>
</evidence>